<reference evidence="2 3" key="1">
    <citation type="submission" date="2024-01" db="EMBL/GenBank/DDBJ databases">
        <title>The genomes of 5 underutilized Papilionoideae crops provide insights into root nodulation and disease resistanc.</title>
        <authorList>
            <person name="Yuan L."/>
        </authorList>
    </citation>
    <scope>NUCLEOTIDE SEQUENCE [LARGE SCALE GENOMIC DNA]</scope>
    <source>
        <strain evidence="2">ZHUSHIDOU_FW_LH</strain>
        <tissue evidence="2">Leaf</tissue>
    </source>
</reference>
<feature type="compositionally biased region" description="Basic residues" evidence="1">
    <location>
        <begin position="87"/>
        <end position="96"/>
    </location>
</feature>
<feature type="region of interest" description="Disordered" evidence="1">
    <location>
        <begin position="84"/>
        <end position="108"/>
    </location>
</feature>
<protein>
    <submittedName>
        <fullName evidence="2">Uncharacterized protein</fullName>
    </submittedName>
</protein>
<gene>
    <name evidence="2" type="ORF">RIF29_24962</name>
</gene>
<feature type="compositionally biased region" description="Low complexity" evidence="1">
    <location>
        <begin position="9"/>
        <end position="26"/>
    </location>
</feature>
<evidence type="ECO:0000313" key="3">
    <source>
        <dbReference type="Proteomes" id="UP001372338"/>
    </source>
</evidence>
<dbReference type="EMBL" id="JAYWIO010000005">
    <property type="protein sequence ID" value="KAK7259356.1"/>
    <property type="molecule type" value="Genomic_DNA"/>
</dbReference>
<comment type="caution">
    <text evidence="2">The sequence shown here is derived from an EMBL/GenBank/DDBJ whole genome shotgun (WGS) entry which is preliminary data.</text>
</comment>
<feature type="region of interest" description="Disordered" evidence="1">
    <location>
        <begin position="1"/>
        <end position="36"/>
    </location>
</feature>
<sequence length="108" mass="12119">MDDPQLSIASHTSSSSVQMSQSHAAQEPLQPSRCRGNKVVSGLKVMRYLPPMGNLRATFELWGKFRLSFHRFWGEREEARRCGTGGSRRKRKLRGRGRTEVEAMGGVG</sequence>
<keyword evidence="3" id="KW-1185">Reference proteome</keyword>
<accession>A0AAN9ELG2</accession>
<dbReference type="Proteomes" id="UP001372338">
    <property type="component" value="Unassembled WGS sequence"/>
</dbReference>
<name>A0AAN9ELG2_CROPI</name>
<dbReference type="AlphaFoldDB" id="A0AAN9ELG2"/>
<organism evidence="2 3">
    <name type="scientific">Crotalaria pallida</name>
    <name type="common">Smooth rattlebox</name>
    <name type="synonym">Crotalaria striata</name>
    <dbReference type="NCBI Taxonomy" id="3830"/>
    <lineage>
        <taxon>Eukaryota</taxon>
        <taxon>Viridiplantae</taxon>
        <taxon>Streptophyta</taxon>
        <taxon>Embryophyta</taxon>
        <taxon>Tracheophyta</taxon>
        <taxon>Spermatophyta</taxon>
        <taxon>Magnoliopsida</taxon>
        <taxon>eudicotyledons</taxon>
        <taxon>Gunneridae</taxon>
        <taxon>Pentapetalae</taxon>
        <taxon>rosids</taxon>
        <taxon>fabids</taxon>
        <taxon>Fabales</taxon>
        <taxon>Fabaceae</taxon>
        <taxon>Papilionoideae</taxon>
        <taxon>50 kb inversion clade</taxon>
        <taxon>genistoids sensu lato</taxon>
        <taxon>core genistoids</taxon>
        <taxon>Crotalarieae</taxon>
        <taxon>Crotalaria</taxon>
    </lineage>
</organism>
<evidence type="ECO:0000256" key="1">
    <source>
        <dbReference type="SAM" id="MobiDB-lite"/>
    </source>
</evidence>
<proteinExistence type="predicted"/>
<evidence type="ECO:0000313" key="2">
    <source>
        <dbReference type="EMBL" id="KAK7259356.1"/>
    </source>
</evidence>